<dbReference type="GO" id="GO:0015297">
    <property type="term" value="F:antiporter activity"/>
    <property type="evidence" value="ECO:0007669"/>
    <property type="project" value="InterPro"/>
</dbReference>
<dbReference type="KEGG" id="dtn:DTL3_1540"/>
<dbReference type="PANTHER" id="PTHR43021">
    <property type="entry name" value="NA(+)/H(+) ANTIPORTER-RELATED"/>
    <property type="match status" value="1"/>
</dbReference>
<evidence type="ECO:0000313" key="7">
    <source>
        <dbReference type="EMBL" id="CEP78830.1"/>
    </source>
</evidence>
<dbReference type="Pfam" id="PF00999">
    <property type="entry name" value="Na_H_Exchanger"/>
    <property type="match status" value="1"/>
</dbReference>
<dbReference type="PANTHER" id="PTHR43021:SF2">
    <property type="entry name" value="CATION_H+ EXCHANGER DOMAIN-CONTAINING PROTEIN"/>
    <property type="match status" value="1"/>
</dbReference>
<dbReference type="AlphaFoldDB" id="A0A0C7P3G3"/>
<proteinExistence type="predicted"/>
<dbReference type="Proteomes" id="UP000032809">
    <property type="component" value="Chromosome I"/>
</dbReference>
<keyword evidence="3 5" id="KW-1133">Transmembrane helix</keyword>
<evidence type="ECO:0000256" key="5">
    <source>
        <dbReference type="SAM" id="Phobius"/>
    </source>
</evidence>
<keyword evidence="2 5" id="KW-0812">Transmembrane</keyword>
<feature type="transmembrane region" description="Helical" evidence="5">
    <location>
        <begin position="51"/>
        <end position="70"/>
    </location>
</feature>
<evidence type="ECO:0000313" key="8">
    <source>
        <dbReference type="Proteomes" id="UP000032809"/>
    </source>
</evidence>
<feature type="transmembrane region" description="Helical" evidence="5">
    <location>
        <begin position="220"/>
        <end position="236"/>
    </location>
</feature>
<organism evidence="7 8">
    <name type="scientific">Defluviitoga tunisiensis</name>
    <dbReference type="NCBI Taxonomy" id="1006576"/>
    <lineage>
        <taxon>Bacteria</taxon>
        <taxon>Thermotogati</taxon>
        <taxon>Thermotogota</taxon>
        <taxon>Thermotogae</taxon>
        <taxon>Petrotogales</taxon>
        <taxon>Petrotogaceae</taxon>
        <taxon>Defluviitoga</taxon>
    </lineage>
</organism>
<keyword evidence="8" id="KW-1185">Reference proteome</keyword>
<dbReference type="Gene3D" id="1.20.1530.20">
    <property type="match status" value="1"/>
</dbReference>
<evidence type="ECO:0000256" key="4">
    <source>
        <dbReference type="ARBA" id="ARBA00023136"/>
    </source>
</evidence>
<sequence>MHMLFYVSVILLTGLVMAKVIRLLKLPNVTGYLLGGLLIGPSVLGIIPRDVVGSFSIISEAALAFIAYSIGSELNIEHLKKIGKGVVLITFLEAIGATLCVTLGMIFIFRQPVHLSIVLGAIGSATAPAATLMVVKQYNAKGPLVDTLLPVVAMDDAVCIMIFGIASAIAKILLEGVESVSLASLILSPIFEIIGALALGFFMGFILAWISKKVKGEDELLSVIIAFIFLTTGLSIQFNFSSLLSCMMLGTTLTNILPHNKRVFTVIEHFTPPLLVLFFTISGVELNLSILKSVGLIGIAYVVLRAVGKMLGGYLGAAAAKSPKTVRNYLGFALLPQAGVAIGLSMVAQRILPAPYGDEIRTVILAAVIIYELIGPPLAKFALVKAGEIQSE</sequence>
<feature type="transmembrane region" description="Helical" evidence="5">
    <location>
        <begin position="296"/>
        <end position="317"/>
    </location>
</feature>
<dbReference type="STRING" id="1006576.DTL3_1540"/>
<dbReference type="InterPro" id="IPR006153">
    <property type="entry name" value="Cation/H_exchanger_TM"/>
</dbReference>
<feature type="transmembrane region" description="Helical" evidence="5">
    <location>
        <begin position="147"/>
        <end position="174"/>
    </location>
</feature>
<dbReference type="HOGENOM" id="CLU_031031_2_1_0"/>
<dbReference type="PATRIC" id="fig|1006576.9.peg.1537"/>
<evidence type="ECO:0000259" key="6">
    <source>
        <dbReference type="Pfam" id="PF00999"/>
    </source>
</evidence>
<dbReference type="GO" id="GO:1902600">
    <property type="term" value="P:proton transmembrane transport"/>
    <property type="evidence" value="ECO:0007669"/>
    <property type="project" value="InterPro"/>
</dbReference>
<feature type="transmembrane region" description="Helical" evidence="5">
    <location>
        <begin position="186"/>
        <end position="208"/>
    </location>
</feature>
<evidence type="ECO:0000256" key="3">
    <source>
        <dbReference type="ARBA" id="ARBA00022989"/>
    </source>
</evidence>
<evidence type="ECO:0000256" key="1">
    <source>
        <dbReference type="ARBA" id="ARBA00004141"/>
    </source>
</evidence>
<accession>A0A0C7P3G3</accession>
<reference evidence="8" key="1">
    <citation type="submission" date="2014-11" db="EMBL/GenBank/DDBJ databases">
        <authorList>
            <person name="Wibberg D."/>
        </authorList>
    </citation>
    <scope>NUCLEOTIDE SEQUENCE [LARGE SCALE GENOMIC DNA]</scope>
    <source>
        <strain evidence="8">L3</strain>
    </source>
</reference>
<dbReference type="InterPro" id="IPR038770">
    <property type="entry name" value="Na+/solute_symporter_sf"/>
</dbReference>
<feature type="transmembrane region" description="Helical" evidence="5">
    <location>
        <begin position="82"/>
        <end position="109"/>
    </location>
</feature>
<feature type="transmembrane region" description="Helical" evidence="5">
    <location>
        <begin position="115"/>
        <end position="135"/>
    </location>
</feature>
<feature type="domain" description="Cation/H+ exchanger transmembrane" evidence="6">
    <location>
        <begin position="11"/>
        <end position="375"/>
    </location>
</feature>
<gene>
    <name evidence="7" type="primary">nhaP</name>
    <name evidence="7" type="ORF">DTL3_1540</name>
</gene>
<keyword evidence="4 5" id="KW-0472">Membrane</keyword>
<protein>
    <submittedName>
        <fullName evidence="7">Sodium/hydrogen exchanger</fullName>
    </submittedName>
</protein>
<evidence type="ECO:0000256" key="2">
    <source>
        <dbReference type="ARBA" id="ARBA00022692"/>
    </source>
</evidence>
<feature type="transmembrane region" description="Helical" evidence="5">
    <location>
        <begin position="329"/>
        <end position="348"/>
    </location>
</feature>
<dbReference type="EMBL" id="LN824141">
    <property type="protein sequence ID" value="CEP78830.1"/>
    <property type="molecule type" value="Genomic_DNA"/>
</dbReference>
<dbReference type="RefSeq" id="WP_045088202.1">
    <property type="nucleotide sequence ID" value="NZ_LN824141.1"/>
</dbReference>
<dbReference type="OrthoDB" id="2758at2"/>
<dbReference type="GO" id="GO:0016020">
    <property type="term" value="C:membrane"/>
    <property type="evidence" value="ECO:0007669"/>
    <property type="project" value="UniProtKB-SubCell"/>
</dbReference>
<name>A0A0C7P3G3_DEFTU</name>
<feature type="transmembrane region" description="Helical" evidence="5">
    <location>
        <begin position="360"/>
        <end position="383"/>
    </location>
</feature>
<comment type="subcellular location">
    <subcellularLocation>
        <location evidence="1">Membrane</location>
        <topology evidence="1">Multi-pass membrane protein</topology>
    </subcellularLocation>
</comment>